<evidence type="ECO:0000256" key="5">
    <source>
        <dbReference type="ARBA" id="ARBA00022737"/>
    </source>
</evidence>
<dbReference type="InterPro" id="IPR001680">
    <property type="entry name" value="WD40_rpt"/>
</dbReference>
<dbReference type="Pfam" id="PF23769">
    <property type="entry name" value="Beta-prop_WDR75_2nd"/>
    <property type="match status" value="1"/>
</dbReference>
<evidence type="ECO:0000313" key="10">
    <source>
        <dbReference type="Proteomes" id="UP000244336"/>
    </source>
</evidence>
<dbReference type="SUPFAM" id="SSF50978">
    <property type="entry name" value="WD40 repeat-like"/>
    <property type="match status" value="1"/>
</dbReference>
<dbReference type="PANTHER" id="PTHR45176">
    <property type="entry name" value="TRANSDUCIN FAMILY PROTEIN / WD-40 REPEAT FAMILY PROTEIN-RELATED"/>
    <property type="match status" value="1"/>
</dbReference>
<dbReference type="InterPro" id="IPR036322">
    <property type="entry name" value="WD40_repeat_dom_sf"/>
</dbReference>
<organism evidence="9 10">
    <name type="scientific">Panicum hallii var. hallii</name>
    <dbReference type="NCBI Taxonomy" id="1504633"/>
    <lineage>
        <taxon>Eukaryota</taxon>
        <taxon>Viridiplantae</taxon>
        <taxon>Streptophyta</taxon>
        <taxon>Embryophyta</taxon>
        <taxon>Tracheophyta</taxon>
        <taxon>Spermatophyta</taxon>
        <taxon>Magnoliopsida</taxon>
        <taxon>Liliopsida</taxon>
        <taxon>Poales</taxon>
        <taxon>Poaceae</taxon>
        <taxon>PACMAD clade</taxon>
        <taxon>Panicoideae</taxon>
        <taxon>Panicodae</taxon>
        <taxon>Paniceae</taxon>
        <taxon>Panicinae</taxon>
        <taxon>Panicum</taxon>
        <taxon>Panicum sect. Panicum</taxon>
    </lineage>
</organism>
<dbReference type="InterPro" id="IPR011044">
    <property type="entry name" value="Quino_amine_DH_bsu"/>
</dbReference>
<evidence type="ECO:0000256" key="1">
    <source>
        <dbReference type="ARBA" id="ARBA00004604"/>
    </source>
</evidence>
<keyword evidence="2" id="KW-0690">Ribosome biogenesis</keyword>
<dbReference type="OrthoDB" id="735781at2759"/>
<reference evidence="9 10" key="1">
    <citation type="submission" date="2018-04" db="EMBL/GenBank/DDBJ databases">
        <title>WGS assembly of Panicum hallii var. hallii HAL2.</title>
        <authorList>
            <person name="Lovell J."/>
            <person name="Jenkins J."/>
            <person name="Lowry D."/>
            <person name="Mamidi S."/>
            <person name="Sreedasyam A."/>
            <person name="Weng X."/>
            <person name="Barry K."/>
            <person name="Bonette J."/>
            <person name="Campitelli B."/>
            <person name="Daum C."/>
            <person name="Gordon S."/>
            <person name="Gould B."/>
            <person name="Lipzen A."/>
            <person name="MacQueen A."/>
            <person name="Palacio-Mejia J."/>
            <person name="Plott C."/>
            <person name="Shakirov E."/>
            <person name="Shu S."/>
            <person name="Yoshinaga Y."/>
            <person name="Zane M."/>
            <person name="Rokhsar D."/>
            <person name="Grimwood J."/>
            <person name="Schmutz J."/>
            <person name="Juenger T."/>
        </authorList>
    </citation>
    <scope>NUCLEOTIDE SEQUENCE [LARGE SCALE GENOMIC DNA]</scope>
    <source>
        <strain evidence="10">cv. HAL2</strain>
    </source>
</reference>
<sequence>MITGGQSVVSAPPAFSADGRLLLVCSGRTVSVFSTATAMLVSELEGHEGDVTAVVVVPPPAGATATPAAKLASNCWTAGLDGVLIYWDFVAAEAVRKVQVGLPVHSMVIPNICRTSKGAEVSTPFAFISVEDTSKPVNEAKALRGQLRIYDLTKGRKVGYLLAETSKPEKIVASSSGEFLGITNKRKLHIWRIPTKDFKHDKIRKIKLRHTKNLTTLAFHPSKGIVAAGDVTGRILIWRGFGNAKFSESSAKSKVDEGRDGVRGNDDADTCTTWHWHSSRVRFLKFSSDGAYLFSGGLEGVIVVWQLDTGKRRYKPRLGSPLLFFVDSPDSSISCVSCTNNQVYLLKMPNMEVMRSIAGIKLPTASPSLGGSDRVVYGFDYTNNLVAIPTEDYCIQFYNLFENTEVSELQVCERNFQPVDDITMYISLVSLSIDGSLMCTVDVKLPEEELGGLVTLKFWNGSSARNYFLSTVIYEPHSDAGVSAVVFRPGRNMAVSSSFGGNFKVWVQSFSSQSSNERNYAGWRCQSVGSYKKKPMTAAAFSADGSVLAIAAESVITLWDPDNNALVGVIAETLSPITNLSFVGTSVYLMSLCQSSKPEVTVWNVSNLAMQWAYSIYAEAACCSPDGNEFAVLTLLSCPDGGTSTEQNGAILLFNAESPNTVASWSVKKARGGNISFVKGDVSSKDKETMLLVYVNGSHEYVIFDPLKREELVVSRNIDKKIQAEELAPVGYASIYGELPKLESKKEVSDVPFIPSDRPWETIFSGSSHVLPPLTKLCSAFLSSLLEKRPVANE</sequence>
<keyword evidence="6" id="KW-0539">Nucleus</keyword>
<dbReference type="AlphaFoldDB" id="A0A2T7EJ63"/>
<accession>A0A2T7EJ63</accession>
<dbReference type="SUPFAM" id="SSF101908">
    <property type="entry name" value="Putative isomerase YbhE"/>
    <property type="match status" value="1"/>
</dbReference>
<dbReference type="InterPro" id="IPR015943">
    <property type="entry name" value="WD40/YVTN_repeat-like_dom_sf"/>
</dbReference>
<evidence type="ECO:0000256" key="7">
    <source>
        <dbReference type="PROSITE-ProRule" id="PRU00221"/>
    </source>
</evidence>
<comment type="subcellular location">
    <subcellularLocation>
        <location evidence="1">Nucleus</location>
        <location evidence="1">Nucleolus</location>
    </subcellularLocation>
</comment>
<evidence type="ECO:0000256" key="3">
    <source>
        <dbReference type="ARBA" id="ARBA00022552"/>
    </source>
</evidence>
<dbReference type="PROSITE" id="PS50082">
    <property type="entry name" value="WD_REPEATS_2"/>
    <property type="match status" value="1"/>
</dbReference>
<dbReference type="Gramene" id="PUZ67860">
    <property type="protein sequence ID" value="PUZ67860"/>
    <property type="gene ID" value="GQ55_3G467900"/>
</dbReference>
<dbReference type="Gene3D" id="2.130.10.10">
    <property type="entry name" value="YVTN repeat-like/Quinoprotein amine dehydrogenase"/>
    <property type="match status" value="3"/>
</dbReference>
<dbReference type="SUPFAM" id="SSF50969">
    <property type="entry name" value="YVTN repeat-like/Quinoprotein amine dehydrogenase"/>
    <property type="match status" value="1"/>
</dbReference>
<evidence type="ECO:0000256" key="4">
    <source>
        <dbReference type="ARBA" id="ARBA00022574"/>
    </source>
</evidence>
<keyword evidence="10" id="KW-1185">Reference proteome</keyword>
<dbReference type="PROSITE" id="PS50294">
    <property type="entry name" value="WD_REPEATS_REGION"/>
    <property type="match status" value="1"/>
</dbReference>
<dbReference type="Proteomes" id="UP000244336">
    <property type="component" value="Chromosome 3"/>
</dbReference>
<dbReference type="InterPro" id="IPR057644">
    <property type="entry name" value="Beta-prop_WDR75_2nd"/>
</dbReference>
<feature type="repeat" description="WD" evidence="7">
    <location>
        <begin position="274"/>
        <end position="315"/>
    </location>
</feature>
<proteinExistence type="predicted"/>
<dbReference type="EMBL" id="CM009751">
    <property type="protein sequence ID" value="PUZ67860.1"/>
    <property type="molecule type" value="Genomic_DNA"/>
</dbReference>
<protein>
    <recommendedName>
        <fullName evidence="8">WD repeat-containing protein 75 second beta-propeller domain-containing protein</fullName>
    </recommendedName>
</protein>
<name>A0A2T7EJ63_9POAL</name>
<dbReference type="SMART" id="SM00320">
    <property type="entry name" value="WD40"/>
    <property type="match status" value="6"/>
</dbReference>
<keyword evidence="4 7" id="KW-0853">WD repeat</keyword>
<keyword evidence="5" id="KW-0677">Repeat</keyword>
<feature type="domain" description="WD repeat-containing protein 75 second beta-propeller" evidence="8">
    <location>
        <begin position="395"/>
        <end position="635"/>
    </location>
</feature>
<dbReference type="STRING" id="1504633.A0A2T7EJ63"/>
<evidence type="ECO:0000313" key="9">
    <source>
        <dbReference type="EMBL" id="PUZ67860.1"/>
    </source>
</evidence>
<keyword evidence="3" id="KW-0698">rRNA processing</keyword>
<evidence type="ECO:0000256" key="2">
    <source>
        <dbReference type="ARBA" id="ARBA00022517"/>
    </source>
</evidence>
<dbReference type="Pfam" id="PF23869">
    <property type="entry name" value="Beta-prop_WDR75_1st"/>
    <property type="match status" value="2"/>
</dbReference>
<evidence type="ECO:0000259" key="8">
    <source>
        <dbReference type="Pfam" id="PF23769"/>
    </source>
</evidence>
<gene>
    <name evidence="9" type="ORF">GQ55_3G467900</name>
</gene>
<dbReference type="PANTHER" id="PTHR45176:SF1">
    <property type="entry name" value="TRANSDUCIN FAMILY PROTEIN _ WD-40 REPEAT FAMILY PROTEIN-RELATED"/>
    <property type="match status" value="1"/>
</dbReference>
<evidence type="ECO:0000256" key="6">
    <source>
        <dbReference type="ARBA" id="ARBA00023242"/>
    </source>
</evidence>